<protein>
    <submittedName>
        <fullName evidence="1">2978_t:CDS:1</fullName>
    </submittedName>
</protein>
<dbReference type="Proteomes" id="UP000789508">
    <property type="component" value="Unassembled WGS sequence"/>
</dbReference>
<dbReference type="AlphaFoldDB" id="A0A9N8WFB6"/>
<proteinExistence type="predicted"/>
<organism evidence="1 2">
    <name type="scientific">Ambispora leptoticha</name>
    <dbReference type="NCBI Taxonomy" id="144679"/>
    <lineage>
        <taxon>Eukaryota</taxon>
        <taxon>Fungi</taxon>
        <taxon>Fungi incertae sedis</taxon>
        <taxon>Mucoromycota</taxon>
        <taxon>Glomeromycotina</taxon>
        <taxon>Glomeromycetes</taxon>
        <taxon>Archaeosporales</taxon>
        <taxon>Ambisporaceae</taxon>
        <taxon>Ambispora</taxon>
    </lineage>
</organism>
<name>A0A9N8WFB6_9GLOM</name>
<reference evidence="1" key="1">
    <citation type="submission" date="2021-06" db="EMBL/GenBank/DDBJ databases">
        <authorList>
            <person name="Kallberg Y."/>
            <person name="Tangrot J."/>
            <person name="Rosling A."/>
        </authorList>
    </citation>
    <scope>NUCLEOTIDE SEQUENCE</scope>
    <source>
        <strain evidence="1">FL130A</strain>
    </source>
</reference>
<evidence type="ECO:0000313" key="1">
    <source>
        <dbReference type="EMBL" id="CAG8485338.1"/>
    </source>
</evidence>
<gene>
    <name evidence="1" type="ORF">ALEPTO_LOCUS2704</name>
</gene>
<evidence type="ECO:0000313" key="2">
    <source>
        <dbReference type="Proteomes" id="UP000789508"/>
    </source>
</evidence>
<accession>A0A9N8WFB6</accession>
<dbReference type="EMBL" id="CAJVPS010000420">
    <property type="protein sequence ID" value="CAG8485338.1"/>
    <property type="molecule type" value="Genomic_DNA"/>
</dbReference>
<keyword evidence="2" id="KW-1185">Reference proteome</keyword>
<comment type="caution">
    <text evidence="1">The sequence shown here is derived from an EMBL/GenBank/DDBJ whole genome shotgun (WGS) entry which is preliminary data.</text>
</comment>
<sequence>MTVAIYLIVVVIFSEIVFERVFERILSITDCNIFLMLRMVTDRLSGF</sequence>